<organism evidence="2 3">
    <name type="scientific">Veillonella hominis</name>
    <dbReference type="NCBI Taxonomy" id="2764330"/>
    <lineage>
        <taxon>Bacteria</taxon>
        <taxon>Bacillati</taxon>
        <taxon>Bacillota</taxon>
        <taxon>Negativicutes</taxon>
        <taxon>Veillonellales</taxon>
        <taxon>Veillonellaceae</taxon>
        <taxon>Veillonella</taxon>
    </lineage>
</organism>
<reference evidence="2 3" key="1">
    <citation type="submission" date="2020-08" db="EMBL/GenBank/DDBJ databases">
        <authorList>
            <person name="Liu C."/>
            <person name="Sun Q."/>
        </authorList>
    </citation>
    <scope>NUCLEOTIDE SEQUENCE [LARGE SCALE GENOMIC DNA]</scope>
    <source>
        <strain evidence="2 3">NSJ-78</strain>
    </source>
</reference>
<dbReference type="EMBL" id="JACRWI010000003">
    <property type="protein sequence ID" value="MBC6001333.1"/>
    <property type="molecule type" value="Genomic_DNA"/>
</dbReference>
<comment type="caution">
    <text evidence="2">The sequence shown here is derived from an EMBL/GenBank/DDBJ whole genome shotgun (WGS) entry which is preliminary data.</text>
</comment>
<evidence type="ECO:0000256" key="1">
    <source>
        <dbReference type="SAM" id="SignalP"/>
    </source>
</evidence>
<protein>
    <submittedName>
        <fullName evidence="2">Uncharacterized protein</fullName>
    </submittedName>
</protein>
<evidence type="ECO:0000313" key="3">
    <source>
        <dbReference type="Proteomes" id="UP000640363"/>
    </source>
</evidence>
<name>A0ABR7JWU4_9FIRM</name>
<dbReference type="RefSeq" id="WP_120055377.1">
    <property type="nucleotide sequence ID" value="NZ_JACRWI010000003.1"/>
</dbReference>
<sequence>MKKLFSILLLVCMVIPLQIQAISMEAIKNDKNNVPILRGKNTITYFVDKRSIKRVEENQFIYKVQAVVYEVENNNSSRTNSYIHKVLVTYRYDINHSVATVLRTPQYAQDYSRLIYAKQANSGMKLTINSVEDFNYEGVALGNFGNIPQQYVDVALRDPKYVVGNYIFKEAYGTAFENMTLHKKLNK</sequence>
<proteinExistence type="predicted"/>
<keyword evidence="3" id="KW-1185">Reference proteome</keyword>
<accession>A0ABR7JWU4</accession>
<keyword evidence="1" id="KW-0732">Signal</keyword>
<gene>
    <name evidence="2" type="ORF">H8892_05145</name>
</gene>
<feature type="chain" id="PRO_5047209467" evidence="1">
    <location>
        <begin position="22"/>
        <end position="187"/>
    </location>
</feature>
<evidence type="ECO:0000313" key="2">
    <source>
        <dbReference type="EMBL" id="MBC6001333.1"/>
    </source>
</evidence>
<dbReference type="Proteomes" id="UP000640363">
    <property type="component" value="Unassembled WGS sequence"/>
</dbReference>
<feature type="signal peptide" evidence="1">
    <location>
        <begin position="1"/>
        <end position="21"/>
    </location>
</feature>